<dbReference type="EMBL" id="JANPWB010000002">
    <property type="protein sequence ID" value="KAJ1210369.1"/>
    <property type="molecule type" value="Genomic_DNA"/>
</dbReference>
<sequence>MTASISPLKQERGRKRKQKSGAGNSRSYSLTEGYKPSPLAMEGVLNKGRAVMSRDNSTYVTRDLTRPCLYQKEG</sequence>
<evidence type="ECO:0000313" key="2">
    <source>
        <dbReference type="EMBL" id="KAJ1210369.1"/>
    </source>
</evidence>
<keyword evidence="3" id="KW-1185">Reference proteome</keyword>
<feature type="region of interest" description="Disordered" evidence="1">
    <location>
        <begin position="1"/>
        <end position="37"/>
    </location>
</feature>
<dbReference type="AlphaFoldDB" id="A0AAV7WE81"/>
<gene>
    <name evidence="2" type="ORF">NDU88_005733</name>
</gene>
<evidence type="ECO:0000256" key="1">
    <source>
        <dbReference type="SAM" id="MobiDB-lite"/>
    </source>
</evidence>
<proteinExistence type="predicted"/>
<dbReference type="Proteomes" id="UP001066276">
    <property type="component" value="Chromosome 1_2"/>
</dbReference>
<organism evidence="2 3">
    <name type="scientific">Pleurodeles waltl</name>
    <name type="common">Iberian ribbed newt</name>
    <dbReference type="NCBI Taxonomy" id="8319"/>
    <lineage>
        <taxon>Eukaryota</taxon>
        <taxon>Metazoa</taxon>
        <taxon>Chordata</taxon>
        <taxon>Craniata</taxon>
        <taxon>Vertebrata</taxon>
        <taxon>Euteleostomi</taxon>
        <taxon>Amphibia</taxon>
        <taxon>Batrachia</taxon>
        <taxon>Caudata</taxon>
        <taxon>Salamandroidea</taxon>
        <taxon>Salamandridae</taxon>
        <taxon>Pleurodelinae</taxon>
        <taxon>Pleurodeles</taxon>
    </lineage>
</organism>
<reference evidence="2" key="1">
    <citation type="journal article" date="2022" name="bioRxiv">
        <title>Sequencing and chromosome-scale assembly of the giantPleurodeles waltlgenome.</title>
        <authorList>
            <person name="Brown T."/>
            <person name="Elewa A."/>
            <person name="Iarovenko S."/>
            <person name="Subramanian E."/>
            <person name="Araus A.J."/>
            <person name="Petzold A."/>
            <person name="Susuki M."/>
            <person name="Suzuki K.-i.T."/>
            <person name="Hayashi T."/>
            <person name="Toyoda A."/>
            <person name="Oliveira C."/>
            <person name="Osipova E."/>
            <person name="Leigh N.D."/>
            <person name="Simon A."/>
            <person name="Yun M.H."/>
        </authorList>
    </citation>
    <scope>NUCLEOTIDE SEQUENCE</scope>
    <source>
        <strain evidence="2">20211129_DDA</strain>
        <tissue evidence="2">Liver</tissue>
    </source>
</reference>
<protein>
    <submittedName>
        <fullName evidence="2">Uncharacterized protein</fullName>
    </submittedName>
</protein>
<evidence type="ECO:0000313" key="3">
    <source>
        <dbReference type="Proteomes" id="UP001066276"/>
    </source>
</evidence>
<feature type="compositionally biased region" description="Polar residues" evidence="1">
    <location>
        <begin position="21"/>
        <end position="30"/>
    </location>
</feature>
<accession>A0AAV7WE81</accession>
<name>A0AAV7WE81_PLEWA</name>
<comment type="caution">
    <text evidence="2">The sequence shown here is derived from an EMBL/GenBank/DDBJ whole genome shotgun (WGS) entry which is preliminary data.</text>
</comment>